<protein>
    <submittedName>
        <fullName evidence="2">Uncharacterized protein</fullName>
    </submittedName>
</protein>
<accession>A0A1M2W0L7</accession>
<sequence length="224" mass="25671">MATYYVQPGQHAHVQYQRPRAYSQSYGHAPQQIVYTHSSQSHHSSPQRRATAYPQHSGAYYTAPQYVAPSYHHDSSRHHHQGHARTGSGGVYYTSSAPSHSRHSPSSGQRRSASHSRHHRSQSVPRTVQVVDARRPHHTRVSSFVFSEGDARTNWFDFLQSSSRLRQSPPHQSHHSRPVGEPLSERIRRMFGFGHSSSRPHNRDYVDARSGRTVDWRGRPIYRV</sequence>
<dbReference type="OMA" id="WRGRPIY"/>
<dbReference type="EMBL" id="MNAD01000413">
    <property type="protein sequence ID" value="OJT13320.1"/>
    <property type="molecule type" value="Genomic_DNA"/>
</dbReference>
<evidence type="ECO:0000256" key="1">
    <source>
        <dbReference type="SAM" id="MobiDB-lite"/>
    </source>
</evidence>
<reference evidence="2 3" key="1">
    <citation type="submission" date="2016-10" db="EMBL/GenBank/DDBJ databases">
        <title>Genome sequence of the basidiomycete white-rot fungus Trametes pubescens.</title>
        <authorList>
            <person name="Makela M.R."/>
            <person name="Granchi Z."/>
            <person name="Peng M."/>
            <person name="De Vries R.P."/>
            <person name="Grigoriev I."/>
            <person name="Riley R."/>
            <person name="Hilden K."/>
        </authorList>
    </citation>
    <scope>NUCLEOTIDE SEQUENCE [LARGE SCALE GENOMIC DNA]</scope>
    <source>
        <strain evidence="2 3">FBCC735</strain>
    </source>
</reference>
<evidence type="ECO:0000313" key="3">
    <source>
        <dbReference type="Proteomes" id="UP000184267"/>
    </source>
</evidence>
<keyword evidence="3" id="KW-1185">Reference proteome</keyword>
<name>A0A1M2W0L7_TRAPU</name>
<gene>
    <name evidence="2" type="ORF">TRAPUB_10086</name>
</gene>
<organism evidence="2 3">
    <name type="scientific">Trametes pubescens</name>
    <name type="common">White-rot fungus</name>
    <dbReference type="NCBI Taxonomy" id="154538"/>
    <lineage>
        <taxon>Eukaryota</taxon>
        <taxon>Fungi</taxon>
        <taxon>Dikarya</taxon>
        <taxon>Basidiomycota</taxon>
        <taxon>Agaricomycotina</taxon>
        <taxon>Agaricomycetes</taxon>
        <taxon>Polyporales</taxon>
        <taxon>Polyporaceae</taxon>
        <taxon>Trametes</taxon>
    </lineage>
</organism>
<feature type="region of interest" description="Disordered" evidence="1">
    <location>
        <begin position="70"/>
        <end position="135"/>
    </location>
</feature>
<dbReference type="OrthoDB" id="3269202at2759"/>
<evidence type="ECO:0000313" key="2">
    <source>
        <dbReference type="EMBL" id="OJT13320.1"/>
    </source>
</evidence>
<proteinExistence type="predicted"/>
<feature type="compositionally biased region" description="Basic residues" evidence="1">
    <location>
        <begin position="112"/>
        <end position="121"/>
    </location>
</feature>
<dbReference type="Proteomes" id="UP000184267">
    <property type="component" value="Unassembled WGS sequence"/>
</dbReference>
<comment type="caution">
    <text evidence="2">The sequence shown here is derived from an EMBL/GenBank/DDBJ whole genome shotgun (WGS) entry which is preliminary data.</text>
</comment>
<dbReference type="AlphaFoldDB" id="A0A1M2W0L7"/>
<feature type="compositionally biased region" description="Low complexity" evidence="1">
    <location>
        <begin position="95"/>
        <end position="111"/>
    </location>
</feature>